<reference evidence="1 2" key="1">
    <citation type="journal article" date="2019" name="G3 (Bethesda)">
        <title>Sequencing of a Wild Apple (Malus baccata) Genome Unravels the Differences Between Cultivated and Wild Apple Species Regarding Disease Resistance and Cold Tolerance.</title>
        <authorList>
            <person name="Chen X."/>
        </authorList>
    </citation>
    <scope>NUCLEOTIDE SEQUENCE [LARGE SCALE GENOMIC DNA]</scope>
    <source>
        <strain evidence="2">cv. Shandingzi</strain>
        <tissue evidence="1">Leaves</tissue>
    </source>
</reference>
<organism evidence="1 2">
    <name type="scientific">Malus baccata</name>
    <name type="common">Siberian crab apple</name>
    <name type="synonym">Pyrus baccata</name>
    <dbReference type="NCBI Taxonomy" id="106549"/>
    <lineage>
        <taxon>Eukaryota</taxon>
        <taxon>Viridiplantae</taxon>
        <taxon>Streptophyta</taxon>
        <taxon>Embryophyta</taxon>
        <taxon>Tracheophyta</taxon>
        <taxon>Spermatophyta</taxon>
        <taxon>Magnoliopsida</taxon>
        <taxon>eudicotyledons</taxon>
        <taxon>Gunneridae</taxon>
        <taxon>Pentapetalae</taxon>
        <taxon>rosids</taxon>
        <taxon>fabids</taxon>
        <taxon>Rosales</taxon>
        <taxon>Rosaceae</taxon>
        <taxon>Amygdaloideae</taxon>
        <taxon>Maleae</taxon>
        <taxon>Malus</taxon>
    </lineage>
</organism>
<accession>A0A540M779</accession>
<protein>
    <submittedName>
        <fullName evidence="1">Uncharacterized protein</fullName>
    </submittedName>
</protein>
<evidence type="ECO:0000313" key="1">
    <source>
        <dbReference type="EMBL" id="TQD94372.1"/>
    </source>
</evidence>
<comment type="caution">
    <text evidence="1">The sequence shown here is derived from an EMBL/GenBank/DDBJ whole genome shotgun (WGS) entry which is preliminary data.</text>
</comment>
<evidence type="ECO:0000313" key="2">
    <source>
        <dbReference type="Proteomes" id="UP000315295"/>
    </source>
</evidence>
<name>A0A540M779_MALBA</name>
<dbReference type="AlphaFoldDB" id="A0A540M779"/>
<gene>
    <name evidence="1" type="ORF">C1H46_020008</name>
</gene>
<sequence>MAVKHATPTNHFNQHWIMFDDLDTVSPMLAWWGYLVKDMVYPNFTNSIKYCFV</sequence>
<proteinExistence type="predicted"/>
<dbReference type="EMBL" id="VIEB01000345">
    <property type="protein sequence ID" value="TQD94372.1"/>
    <property type="molecule type" value="Genomic_DNA"/>
</dbReference>
<keyword evidence="2" id="KW-1185">Reference proteome</keyword>
<dbReference type="Proteomes" id="UP000315295">
    <property type="component" value="Unassembled WGS sequence"/>
</dbReference>